<feature type="non-terminal residue" evidence="2">
    <location>
        <position position="1"/>
    </location>
</feature>
<name>A0A830AY46_9LAMI</name>
<dbReference type="AlphaFoldDB" id="A0A830AY46"/>
<dbReference type="OrthoDB" id="625231at2759"/>
<reference evidence="2" key="1">
    <citation type="submission" date="2020-07" db="EMBL/GenBank/DDBJ databases">
        <title>Ethylene signaling mediates host invasion by parasitic plants.</title>
        <authorList>
            <person name="Yoshida S."/>
        </authorList>
    </citation>
    <scope>NUCLEOTIDE SEQUENCE</scope>
    <source>
        <strain evidence="2">Okayama</strain>
    </source>
</reference>
<comment type="similarity">
    <text evidence="1">Belongs to the ARG7 family.</text>
</comment>
<accession>A0A830AY46</accession>
<keyword evidence="3" id="KW-1185">Reference proteome</keyword>
<evidence type="ECO:0000313" key="3">
    <source>
        <dbReference type="Proteomes" id="UP000653305"/>
    </source>
</evidence>
<dbReference type="EMBL" id="BMAC01000007">
    <property type="protein sequence ID" value="GFP79367.1"/>
    <property type="molecule type" value="Genomic_DNA"/>
</dbReference>
<dbReference type="GO" id="GO:0009733">
    <property type="term" value="P:response to auxin"/>
    <property type="evidence" value="ECO:0007669"/>
    <property type="project" value="InterPro"/>
</dbReference>
<evidence type="ECO:0000313" key="2">
    <source>
        <dbReference type="EMBL" id="GFP79367.1"/>
    </source>
</evidence>
<organism evidence="2 3">
    <name type="scientific">Phtheirospermum japonicum</name>
    <dbReference type="NCBI Taxonomy" id="374723"/>
    <lineage>
        <taxon>Eukaryota</taxon>
        <taxon>Viridiplantae</taxon>
        <taxon>Streptophyta</taxon>
        <taxon>Embryophyta</taxon>
        <taxon>Tracheophyta</taxon>
        <taxon>Spermatophyta</taxon>
        <taxon>Magnoliopsida</taxon>
        <taxon>eudicotyledons</taxon>
        <taxon>Gunneridae</taxon>
        <taxon>Pentapetalae</taxon>
        <taxon>asterids</taxon>
        <taxon>lamiids</taxon>
        <taxon>Lamiales</taxon>
        <taxon>Orobanchaceae</taxon>
        <taxon>Orobanchaceae incertae sedis</taxon>
        <taxon>Phtheirospermum</taxon>
    </lineage>
</organism>
<proteinExistence type="inferred from homology"/>
<protein>
    <submittedName>
        <fullName evidence="2">Auxin-induced protein x15</fullName>
    </submittedName>
</protein>
<sequence length="78" mass="9014">FSNNFSCLSFITIFYKKIFSSPGKIYFFNNGHSTNAFCYSITYQNQPSSFQELLFQAKEEYGFEHLMGGLTIPSSLFH</sequence>
<gene>
    <name evidence="2" type="ORF">PHJA_000080200</name>
</gene>
<dbReference type="InterPro" id="IPR003676">
    <property type="entry name" value="SAUR_fam"/>
</dbReference>
<dbReference type="PANTHER" id="PTHR31929">
    <property type="entry name" value="SAUR-LIKE AUXIN-RESPONSIVE PROTEIN FAMILY-RELATED"/>
    <property type="match status" value="1"/>
</dbReference>
<comment type="caution">
    <text evidence="2">The sequence shown here is derived from an EMBL/GenBank/DDBJ whole genome shotgun (WGS) entry which is preliminary data.</text>
</comment>
<evidence type="ECO:0000256" key="1">
    <source>
        <dbReference type="ARBA" id="ARBA00006974"/>
    </source>
</evidence>
<dbReference type="Proteomes" id="UP000653305">
    <property type="component" value="Unassembled WGS sequence"/>
</dbReference>